<protein>
    <submittedName>
        <fullName evidence="2">Uncharacterized protein</fullName>
    </submittedName>
</protein>
<feature type="compositionally biased region" description="Polar residues" evidence="1">
    <location>
        <begin position="293"/>
        <end position="309"/>
    </location>
</feature>
<proteinExistence type="predicted"/>
<organism evidence="2">
    <name type="scientific">Oryza nivara</name>
    <name type="common">Indian wild rice</name>
    <name type="synonym">Oryza sativa f. spontanea</name>
    <dbReference type="NCBI Taxonomy" id="4536"/>
    <lineage>
        <taxon>Eukaryota</taxon>
        <taxon>Viridiplantae</taxon>
        <taxon>Streptophyta</taxon>
        <taxon>Embryophyta</taxon>
        <taxon>Tracheophyta</taxon>
        <taxon>Spermatophyta</taxon>
        <taxon>Magnoliopsida</taxon>
        <taxon>Liliopsida</taxon>
        <taxon>Poales</taxon>
        <taxon>Poaceae</taxon>
        <taxon>BOP clade</taxon>
        <taxon>Oryzoideae</taxon>
        <taxon>Oryzeae</taxon>
        <taxon>Oryzinae</taxon>
        <taxon>Oryza</taxon>
    </lineage>
</organism>
<evidence type="ECO:0000313" key="2">
    <source>
        <dbReference type="EnsemblPlants" id="ONIVA03G23590.1"/>
    </source>
</evidence>
<dbReference type="EnsemblPlants" id="ONIVA03G23590.1">
    <property type="protein sequence ID" value="ONIVA03G23590.1"/>
    <property type="gene ID" value="ONIVA03G23590"/>
</dbReference>
<evidence type="ECO:0000313" key="3">
    <source>
        <dbReference type="Proteomes" id="UP000006591"/>
    </source>
</evidence>
<dbReference type="HOGENOM" id="CLU_067686_0_0_1"/>
<evidence type="ECO:0000256" key="1">
    <source>
        <dbReference type="SAM" id="MobiDB-lite"/>
    </source>
</evidence>
<dbReference type="Proteomes" id="UP000006591">
    <property type="component" value="Chromosome 3"/>
</dbReference>
<reference evidence="2" key="2">
    <citation type="submission" date="2018-04" db="EMBL/GenBank/DDBJ databases">
        <title>OnivRS2 (Oryza nivara Reference Sequence Version 2).</title>
        <authorList>
            <person name="Zhang J."/>
            <person name="Kudrna D."/>
            <person name="Lee S."/>
            <person name="Talag J."/>
            <person name="Rajasekar S."/>
            <person name="Welchert J."/>
            <person name="Hsing Y.-I."/>
            <person name="Wing R.A."/>
        </authorList>
    </citation>
    <scope>NUCLEOTIDE SEQUENCE [LARGE SCALE GENOMIC DNA]</scope>
    <source>
        <strain evidence="2">SL10</strain>
    </source>
</reference>
<accession>A0A0E0GP92</accession>
<feature type="compositionally biased region" description="Polar residues" evidence="1">
    <location>
        <begin position="31"/>
        <end position="40"/>
    </location>
</feature>
<feature type="region of interest" description="Disordered" evidence="1">
    <location>
        <begin position="268"/>
        <end position="319"/>
    </location>
</feature>
<dbReference type="AlphaFoldDB" id="A0A0E0GP92"/>
<feature type="compositionally biased region" description="Basic residues" evidence="1">
    <location>
        <begin position="279"/>
        <end position="288"/>
    </location>
</feature>
<feature type="compositionally biased region" description="Basic and acidic residues" evidence="1">
    <location>
        <begin position="1"/>
        <end position="10"/>
    </location>
</feature>
<keyword evidence="3" id="KW-1185">Reference proteome</keyword>
<sequence>MPLQAEDAHGDVTNLSASELKKKRESGNVPKATTSKFSTPTPMLGDISVVTAEDPAGREQWIVCSAMDNNGGSSVPTSSTRSGPFADITNVIDANLTNNHPAANKNGTNVPKDRENCQHNNLDSTAQFLCACTLQDVTKLSATELKRKRAREWYASLTKEQKEDRNNKARDIRKRRNFESQAPFGDIKIASTEDQSVGGLLDVNDAGTENVGSIVTPVRLPFTNSSDMSYSTPSEYTMPLQAEDAHGDVTNLSASELKNKRSREWYASLTKEQKEDRNRKARDARRRRKDESQGNVPKATTSKFSTPTPTLGDISIVTAGDPAGREQWEVYLNNPRSHLDVSHLQ</sequence>
<reference evidence="2" key="1">
    <citation type="submission" date="2015-04" db="UniProtKB">
        <authorList>
            <consortium name="EnsemblPlants"/>
        </authorList>
    </citation>
    <scope>IDENTIFICATION</scope>
    <source>
        <strain evidence="2">SL10</strain>
    </source>
</reference>
<feature type="region of interest" description="Disordered" evidence="1">
    <location>
        <begin position="1"/>
        <end position="40"/>
    </location>
</feature>
<dbReference type="OMA" id="RSREWYA"/>
<dbReference type="Gramene" id="ONIVA03G23590.1">
    <property type="protein sequence ID" value="ONIVA03G23590.1"/>
    <property type="gene ID" value="ONIVA03G23590"/>
</dbReference>
<name>A0A0E0GP92_ORYNI</name>